<sequence length="207" mass="21341">MQETLNWGLSWPAFGLALAVGYLLGSIPFGIVLTKLSGGTDPRSIGSGNIGATNVLRTGNKKLAALTLLGDMLKGTVAVLVGFYVLGGPKAALVAGLGAFLGHLFPVWIGFRGGKGVATYLGVLIGLAWPAALAFAAIWLSVAKLSKYSSLAALTASVATPLIMWFAMGHRQAALLMALLAALLWIMHRENIARLLSGGEGKIGGKG</sequence>
<dbReference type="PANTHER" id="PTHR30309:SF0">
    <property type="entry name" value="GLYCEROL-3-PHOSPHATE ACYLTRANSFERASE-RELATED"/>
    <property type="match status" value="1"/>
</dbReference>
<dbReference type="RefSeq" id="WP_054207794.1">
    <property type="nucleotide sequence ID" value="NZ_LGSZ01000022.1"/>
</dbReference>
<dbReference type="EC" id="2.3.1.275" evidence="10"/>
<feature type="transmembrane region" description="Helical" evidence="10">
    <location>
        <begin position="12"/>
        <end position="33"/>
    </location>
</feature>
<evidence type="ECO:0000256" key="2">
    <source>
        <dbReference type="ARBA" id="ARBA00022516"/>
    </source>
</evidence>
<evidence type="ECO:0000256" key="3">
    <source>
        <dbReference type="ARBA" id="ARBA00022679"/>
    </source>
</evidence>
<dbReference type="EMBL" id="LGSZ01000022">
    <property type="protein sequence ID" value="KPH82134.1"/>
    <property type="molecule type" value="Genomic_DNA"/>
</dbReference>
<accession>A0A0N0MCF9</accession>
<comment type="subcellular location">
    <subcellularLocation>
        <location evidence="10">Cell membrane</location>
        <topology evidence="10">Multi-pass membrane protein</topology>
    </subcellularLocation>
</comment>
<dbReference type="PATRIC" id="fig|1526658.3.peg.3179"/>
<dbReference type="OrthoDB" id="9777124at2"/>
<dbReference type="NCBIfam" id="TIGR00023">
    <property type="entry name" value="glycerol-3-phosphate 1-O-acyltransferase PlsY"/>
    <property type="match status" value="1"/>
</dbReference>
<dbReference type="AlphaFoldDB" id="A0A0N0MCF9"/>
<gene>
    <name evidence="10" type="primary">plsY</name>
    <name evidence="11" type="ORF">AE618_04210</name>
</gene>
<dbReference type="Proteomes" id="UP000037822">
    <property type="component" value="Unassembled WGS sequence"/>
</dbReference>
<evidence type="ECO:0000313" key="11">
    <source>
        <dbReference type="EMBL" id="KPH82134.1"/>
    </source>
</evidence>
<keyword evidence="5 10" id="KW-1133">Transmembrane helix</keyword>
<dbReference type="Pfam" id="PF02660">
    <property type="entry name" value="G3P_acyltransf"/>
    <property type="match status" value="1"/>
</dbReference>
<evidence type="ECO:0000256" key="9">
    <source>
        <dbReference type="ARBA" id="ARBA00023264"/>
    </source>
</evidence>
<dbReference type="InterPro" id="IPR003811">
    <property type="entry name" value="G3P_acylTferase_PlsY"/>
</dbReference>
<feature type="transmembrane region" description="Helical" evidence="10">
    <location>
        <begin position="63"/>
        <end position="85"/>
    </location>
</feature>
<dbReference type="PANTHER" id="PTHR30309">
    <property type="entry name" value="INNER MEMBRANE PROTEIN YGIH"/>
    <property type="match status" value="1"/>
</dbReference>
<proteinExistence type="inferred from homology"/>
<feature type="transmembrane region" description="Helical" evidence="10">
    <location>
        <begin position="162"/>
        <end position="186"/>
    </location>
</feature>
<evidence type="ECO:0000313" key="12">
    <source>
        <dbReference type="Proteomes" id="UP000037822"/>
    </source>
</evidence>
<keyword evidence="8 10" id="KW-0594">Phospholipid biosynthesis</keyword>
<comment type="subunit">
    <text evidence="10">Probably interacts with PlsX.</text>
</comment>
<feature type="transmembrane region" description="Helical" evidence="10">
    <location>
        <begin position="91"/>
        <end position="111"/>
    </location>
</feature>
<dbReference type="SMART" id="SM01207">
    <property type="entry name" value="G3P_acyltransf"/>
    <property type="match status" value="1"/>
</dbReference>
<keyword evidence="2 10" id="KW-0444">Lipid biosynthesis</keyword>
<keyword evidence="6 10" id="KW-0443">Lipid metabolism</keyword>
<feature type="transmembrane region" description="Helical" evidence="10">
    <location>
        <begin position="118"/>
        <end position="142"/>
    </location>
</feature>
<dbReference type="GO" id="GO:0005886">
    <property type="term" value="C:plasma membrane"/>
    <property type="evidence" value="ECO:0007669"/>
    <property type="project" value="UniProtKB-SubCell"/>
</dbReference>
<keyword evidence="1 10" id="KW-1003">Cell membrane</keyword>
<dbReference type="GO" id="GO:0043772">
    <property type="term" value="F:acyl-phosphate glycerol-3-phosphate acyltransferase activity"/>
    <property type="evidence" value="ECO:0007669"/>
    <property type="project" value="UniProtKB-UniRule"/>
</dbReference>
<reference evidence="11 12" key="1">
    <citation type="submission" date="2015-07" db="EMBL/GenBank/DDBJ databases">
        <title>Whole genome sequencing of Bosea vaviloviae isolated from cave pool.</title>
        <authorList>
            <person name="Tan N.E.H."/>
            <person name="Lee Y.P."/>
            <person name="Gan H.M."/>
            <person name="Barton H."/>
            <person name="Savka M.A."/>
        </authorList>
    </citation>
    <scope>NUCLEOTIDE SEQUENCE [LARGE SCALE GENOMIC DNA]</scope>
    <source>
        <strain evidence="11 12">SD260</strain>
    </source>
</reference>
<evidence type="ECO:0000256" key="7">
    <source>
        <dbReference type="ARBA" id="ARBA00023136"/>
    </source>
</evidence>
<evidence type="ECO:0000256" key="10">
    <source>
        <dbReference type="HAMAP-Rule" id="MF_01043"/>
    </source>
</evidence>
<evidence type="ECO:0000256" key="4">
    <source>
        <dbReference type="ARBA" id="ARBA00022692"/>
    </source>
</evidence>
<comment type="catalytic activity">
    <reaction evidence="10">
        <text>an acyl phosphate + sn-glycerol 3-phosphate = a 1-acyl-sn-glycero-3-phosphate + phosphate</text>
        <dbReference type="Rhea" id="RHEA:34075"/>
        <dbReference type="ChEBI" id="CHEBI:43474"/>
        <dbReference type="ChEBI" id="CHEBI:57597"/>
        <dbReference type="ChEBI" id="CHEBI:57970"/>
        <dbReference type="ChEBI" id="CHEBI:59918"/>
        <dbReference type="EC" id="2.3.1.275"/>
    </reaction>
</comment>
<evidence type="ECO:0000256" key="1">
    <source>
        <dbReference type="ARBA" id="ARBA00022475"/>
    </source>
</evidence>
<dbReference type="GO" id="GO:0008654">
    <property type="term" value="P:phospholipid biosynthetic process"/>
    <property type="evidence" value="ECO:0007669"/>
    <property type="project" value="UniProtKB-UniRule"/>
</dbReference>
<evidence type="ECO:0000256" key="8">
    <source>
        <dbReference type="ARBA" id="ARBA00023209"/>
    </source>
</evidence>
<comment type="function">
    <text evidence="10">Catalyzes the transfer of an acyl group from acyl-phosphate (acyl-PO(4)) to glycerol-3-phosphate (G3P) to form lysophosphatidic acid (LPA). This enzyme utilizes acyl-phosphate as fatty acyl donor, but not acyl-CoA or acyl-ACP.</text>
</comment>
<evidence type="ECO:0000256" key="5">
    <source>
        <dbReference type="ARBA" id="ARBA00022989"/>
    </source>
</evidence>
<keyword evidence="3 10" id="KW-0808">Transferase</keyword>
<comment type="similarity">
    <text evidence="10">Belongs to the PlsY family.</text>
</comment>
<comment type="caution">
    <text evidence="11">The sequence shown here is derived from an EMBL/GenBank/DDBJ whole genome shotgun (WGS) entry which is preliminary data.</text>
</comment>
<keyword evidence="9 10" id="KW-1208">Phospholipid metabolism</keyword>
<comment type="pathway">
    <text evidence="10">Lipid metabolism; phospholipid metabolism.</text>
</comment>
<dbReference type="HAMAP" id="MF_01043">
    <property type="entry name" value="PlsY"/>
    <property type="match status" value="1"/>
</dbReference>
<keyword evidence="4 10" id="KW-0812">Transmembrane</keyword>
<name>A0A0N0MCF9_9HYPH</name>
<keyword evidence="12" id="KW-1185">Reference proteome</keyword>
<protein>
    <recommendedName>
        <fullName evidence="10">Glycerol-3-phosphate acyltransferase</fullName>
    </recommendedName>
    <alternativeName>
        <fullName evidence="10">Acyl-PO4 G3P acyltransferase</fullName>
    </alternativeName>
    <alternativeName>
        <fullName evidence="10">Acyl-phosphate--glycerol-3-phosphate acyltransferase</fullName>
    </alternativeName>
    <alternativeName>
        <fullName evidence="10">G3P acyltransferase</fullName>
        <shortName evidence="10">GPAT</shortName>
        <ecNumber evidence="10">2.3.1.275</ecNumber>
    </alternativeName>
    <alternativeName>
        <fullName evidence="10">Lysophosphatidic acid synthase</fullName>
        <shortName evidence="10">LPA synthase</shortName>
    </alternativeName>
</protein>
<dbReference type="UniPathway" id="UPA00085"/>
<keyword evidence="7 10" id="KW-0472">Membrane</keyword>
<organism evidence="11 12">
    <name type="scientific">Bosea vaviloviae</name>
    <dbReference type="NCBI Taxonomy" id="1526658"/>
    <lineage>
        <taxon>Bacteria</taxon>
        <taxon>Pseudomonadati</taxon>
        <taxon>Pseudomonadota</taxon>
        <taxon>Alphaproteobacteria</taxon>
        <taxon>Hyphomicrobiales</taxon>
        <taxon>Boseaceae</taxon>
        <taxon>Bosea</taxon>
    </lineage>
</organism>
<evidence type="ECO:0000256" key="6">
    <source>
        <dbReference type="ARBA" id="ARBA00023098"/>
    </source>
</evidence>
<keyword evidence="11" id="KW-0012">Acyltransferase</keyword>